<accession>A0A6P6RUX9</accession>
<feature type="compositionally biased region" description="Low complexity" evidence="1">
    <location>
        <begin position="99"/>
        <end position="109"/>
    </location>
</feature>
<protein>
    <submittedName>
        <fullName evidence="3">Uncharacterized protein LOC113146874</fullName>
    </submittedName>
</protein>
<proteinExistence type="predicted"/>
<sequence>MGRCRGSAAAAAAAAGAAANAAASNRIGSRGSGTSSLSLCCSSARTASGVVAVAAPLTETAVGRTTPPAAATKGCTAPPHSPATEPFCEARPHSSQYCSSSNSGPASSSTVQQEVQSCLHTGVAAIFDIDVLRPSGSAHNS</sequence>
<dbReference type="RefSeq" id="XP_026191309.1">
    <property type="nucleotide sequence ID" value="XM_026335524.1"/>
</dbReference>
<dbReference type="AlphaFoldDB" id="A0A6P6RUX9"/>
<organism evidence="2 3">
    <name type="scientific">Cyclospora cayetanensis</name>
    <dbReference type="NCBI Taxonomy" id="88456"/>
    <lineage>
        <taxon>Eukaryota</taxon>
        <taxon>Sar</taxon>
        <taxon>Alveolata</taxon>
        <taxon>Apicomplexa</taxon>
        <taxon>Conoidasida</taxon>
        <taxon>Coccidia</taxon>
        <taxon>Eucoccidiorida</taxon>
        <taxon>Eimeriorina</taxon>
        <taxon>Eimeriidae</taxon>
        <taxon>Cyclospora</taxon>
    </lineage>
</organism>
<evidence type="ECO:0000313" key="3">
    <source>
        <dbReference type="RefSeq" id="XP_026191309.1"/>
    </source>
</evidence>
<evidence type="ECO:0000256" key="1">
    <source>
        <dbReference type="SAM" id="MobiDB-lite"/>
    </source>
</evidence>
<name>A0A6P6RUX9_9EIME</name>
<dbReference type="Proteomes" id="UP000515125">
    <property type="component" value="Unplaced"/>
</dbReference>
<feature type="region of interest" description="Disordered" evidence="1">
    <location>
        <begin position="59"/>
        <end position="109"/>
    </location>
</feature>
<gene>
    <name evidence="3" type="primary">LOC113146874</name>
</gene>
<dbReference type="GeneID" id="113146874"/>
<reference evidence="3" key="1">
    <citation type="submission" date="2025-08" db="UniProtKB">
        <authorList>
            <consortium name="RefSeq"/>
        </authorList>
    </citation>
    <scope>IDENTIFICATION</scope>
</reference>
<evidence type="ECO:0000313" key="2">
    <source>
        <dbReference type="Proteomes" id="UP000515125"/>
    </source>
</evidence>
<keyword evidence="2" id="KW-1185">Reference proteome</keyword>